<name>Q1YT26_9GAMM</name>
<dbReference type="PIRSF" id="PIRSF000521">
    <property type="entry name" value="Transaminase_4ab_Lys_Orn"/>
    <property type="match status" value="1"/>
</dbReference>
<organism evidence="6 7">
    <name type="scientific">gamma proteobacterium HTCC2207</name>
    <dbReference type="NCBI Taxonomy" id="314287"/>
    <lineage>
        <taxon>Bacteria</taxon>
        <taxon>Pseudomonadati</taxon>
        <taxon>Pseudomonadota</taxon>
        <taxon>Gammaproteobacteria</taxon>
        <taxon>Cellvibrionales</taxon>
        <taxon>Porticoccaceae</taxon>
        <taxon>SAR92 clade</taxon>
    </lineage>
</organism>
<evidence type="ECO:0000313" key="6">
    <source>
        <dbReference type="EMBL" id="EAS47661.1"/>
    </source>
</evidence>
<dbReference type="PANTHER" id="PTHR43094">
    <property type="entry name" value="AMINOTRANSFERASE"/>
    <property type="match status" value="1"/>
</dbReference>
<dbReference type="InterPro" id="IPR015421">
    <property type="entry name" value="PyrdxlP-dep_Trfase_major"/>
</dbReference>
<evidence type="ECO:0000313" key="7">
    <source>
        <dbReference type="Proteomes" id="UP000005555"/>
    </source>
</evidence>
<protein>
    <submittedName>
        <fullName evidence="6">Probable aminotransferase</fullName>
    </submittedName>
</protein>
<dbReference type="PROSITE" id="PS00600">
    <property type="entry name" value="AA_TRANSFER_CLASS_3"/>
    <property type="match status" value="1"/>
</dbReference>
<dbReference type="GO" id="GO:0005829">
    <property type="term" value="C:cytosol"/>
    <property type="evidence" value="ECO:0007669"/>
    <property type="project" value="TreeGrafter"/>
</dbReference>
<comment type="caution">
    <text evidence="6">The sequence shown here is derived from an EMBL/GenBank/DDBJ whole genome shotgun (WGS) entry which is preliminary data.</text>
</comment>
<proteinExistence type="inferred from homology"/>
<dbReference type="AlphaFoldDB" id="Q1YT26"/>
<evidence type="ECO:0000256" key="3">
    <source>
        <dbReference type="ARBA" id="ARBA00022576"/>
    </source>
</evidence>
<keyword evidence="7" id="KW-1185">Reference proteome</keyword>
<evidence type="ECO:0000256" key="1">
    <source>
        <dbReference type="ARBA" id="ARBA00001933"/>
    </source>
</evidence>
<dbReference type="Gene3D" id="3.90.1150.10">
    <property type="entry name" value="Aspartate Aminotransferase, domain 1"/>
    <property type="match status" value="1"/>
</dbReference>
<dbReference type="GO" id="GO:0030170">
    <property type="term" value="F:pyridoxal phosphate binding"/>
    <property type="evidence" value="ECO:0007669"/>
    <property type="project" value="InterPro"/>
</dbReference>
<keyword evidence="3 6" id="KW-0032">Aminotransferase</keyword>
<dbReference type="OrthoDB" id="9801052at2"/>
<dbReference type="EMBL" id="AAPI01000002">
    <property type="protein sequence ID" value="EAS47661.1"/>
    <property type="molecule type" value="Genomic_DNA"/>
</dbReference>
<accession>Q1YT26</accession>
<sequence length="473" mass="51724">MNSDQPSTQAAEIISSDREHIWHHLTPHNAFKNSDPLIIKSGVGMRVTDIKGTEYLDATSGGVWSVNVGYGRESIANAVRDQILEMCYFANSAGSIPGAQFAQRLLQKMPEMQDADVNSKNHGKGKVYYSNSGSEANEKVYKMVRQLAHINGDGRRHKIIFRDRDYHGSTIGALSSTGHQQRKEQYGPFAPGFSEFAHCCCYRCPFGKTYGSCDIECAKDLEAAILREGPDQVGAVVLEPITAGGGIIPPVPEYFPIIQAICKKYSVLLHIDEVVCGLGRTGKWFGYQHYDVKPDLVTMAKGLASGYAAISCTVATDKVFNQFAAEDAGTLDYFRDISTFGGCTAGPAAGLANMAIIEEENLLDNVMQMGAHLKDRLFDLQEKYPVIGDVRGKGFFAGVELVSDRSTKQPVHESYAMKIVAHCMAQGVLIGRTNRSFTEFNNNLCLSPALIASRRDIDDIVDAIDLALTDNPL</sequence>
<dbReference type="InterPro" id="IPR015424">
    <property type="entry name" value="PyrdxlP-dep_Trfase"/>
</dbReference>
<gene>
    <name evidence="6" type="ORF">GB2207_02617</name>
</gene>
<evidence type="ECO:0000256" key="5">
    <source>
        <dbReference type="RuleBase" id="RU003560"/>
    </source>
</evidence>
<dbReference type="InterPro" id="IPR005814">
    <property type="entry name" value="Aminotrans_3"/>
</dbReference>
<comment type="cofactor">
    <cofactor evidence="1">
        <name>pyridoxal 5'-phosphate</name>
        <dbReference type="ChEBI" id="CHEBI:597326"/>
    </cofactor>
</comment>
<dbReference type="InterPro" id="IPR049704">
    <property type="entry name" value="Aminotrans_3_PPA_site"/>
</dbReference>
<dbReference type="Proteomes" id="UP000005555">
    <property type="component" value="Unassembled WGS sequence"/>
</dbReference>
<dbReference type="STRING" id="314287.GB2207_02617"/>
<dbReference type="Gene3D" id="3.40.640.10">
    <property type="entry name" value="Type I PLP-dependent aspartate aminotransferase-like (Major domain)"/>
    <property type="match status" value="1"/>
</dbReference>
<reference evidence="6 7" key="1">
    <citation type="submission" date="2006-03" db="EMBL/GenBank/DDBJ databases">
        <authorList>
            <person name="Giovannoni S.J."/>
            <person name="Cho J.-C."/>
            <person name="Ferriera S."/>
            <person name="Johnson J."/>
            <person name="Kravitz S."/>
            <person name="Halpern A."/>
            <person name="Remington K."/>
            <person name="Beeson K."/>
            <person name="Tran B."/>
            <person name="Rogers Y.-H."/>
            <person name="Friedman R."/>
            <person name="Venter J.C."/>
        </authorList>
    </citation>
    <scope>NUCLEOTIDE SEQUENCE [LARGE SCALE GENOMIC DNA]</scope>
    <source>
        <strain evidence="6 7">HTCC2207</strain>
    </source>
</reference>
<keyword evidence="6" id="KW-0808">Transferase</keyword>
<dbReference type="Pfam" id="PF00202">
    <property type="entry name" value="Aminotran_3"/>
    <property type="match status" value="1"/>
</dbReference>
<dbReference type="eggNOG" id="COG0161">
    <property type="taxonomic scope" value="Bacteria"/>
</dbReference>
<keyword evidence="4 5" id="KW-0663">Pyridoxal phosphate</keyword>
<comment type="similarity">
    <text evidence="2 5">Belongs to the class-III pyridoxal-phosphate-dependent aminotransferase family.</text>
</comment>
<evidence type="ECO:0000256" key="4">
    <source>
        <dbReference type="ARBA" id="ARBA00022898"/>
    </source>
</evidence>
<dbReference type="SUPFAM" id="SSF53383">
    <property type="entry name" value="PLP-dependent transferases"/>
    <property type="match status" value="1"/>
</dbReference>
<dbReference type="PANTHER" id="PTHR43094:SF1">
    <property type="entry name" value="AMINOTRANSFERASE CLASS-III"/>
    <property type="match status" value="1"/>
</dbReference>
<dbReference type="CDD" id="cd00610">
    <property type="entry name" value="OAT_like"/>
    <property type="match status" value="1"/>
</dbReference>
<dbReference type="GO" id="GO:0008483">
    <property type="term" value="F:transaminase activity"/>
    <property type="evidence" value="ECO:0007669"/>
    <property type="project" value="UniProtKB-KW"/>
</dbReference>
<dbReference type="HOGENOM" id="CLU_016922_4_0_6"/>
<evidence type="ECO:0000256" key="2">
    <source>
        <dbReference type="ARBA" id="ARBA00008954"/>
    </source>
</evidence>
<dbReference type="InterPro" id="IPR015422">
    <property type="entry name" value="PyrdxlP-dep_Trfase_small"/>
</dbReference>
<dbReference type="FunFam" id="3.40.640.10:FF:000004">
    <property type="entry name" value="Acetylornithine aminotransferase"/>
    <property type="match status" value="1"/>
</dbReference>